<evidence type="ECO:0000256" key="1">
    <source>
        <dbReference type="SAM" id="MobiDB-lite"/>
    </source>
</evidence>
<dbReference type="GeneID" id="8852277"/>
<evidence type="ECO:0000313" key="2">
    <source>
        <dbReference type="EMBL" id="EFC42726.1"/>
    </source>
</evidence>
<dbReference type="Proteomes" id="UP000006671">
    <property type="component" value="Unassembled WGS sequence"/>
</dbReference>
<dbReference type="OMA" id="SHVYRDF"/>
<dbReference type="InterPro" id="IPR032675">
    <property type="entry name" value="LRR_dom_sf"/>
</dbReference>
<name>D2VKP4_NAEGR</name>
<dbReference type="RefSeq" id="XP_002675470.1">
    <property type="nucleotide sequence ID" value="XM_002675424.1"/>
</dbReference>
<feature type="region of interest" description="Disordered" evidence="1">
    <location>
        <begin position="442"/>
        <end position="487"/>
    </location>
</feature>
<feature type="compositionally biased region" description="Basic and acidic residues" evidence="1">
    <location>
        <begin position="442"/>
        <end position="462"/>
    </location>
</feature>
<feature type="compositionally biased region" description="Basic and acidic residues" evidence="1">
    <location>
        <begin position="13"/>
        <end position="26"/>
    </location>
</feature>
<gene>
    <name evidence="2" type="ORF">NAEGRDRAFT_58509</name>
</gene>
<dbReference type="KEGG" id="ngr:NAEGRDRAFT_58509"/>
<accession>D2VKP4</accession>
<evidence type="ECO:0000313" key="3">
    <source>
        <dbReference type="Proteomes" id="UP000006671"/>
    </source>
</evidence>
<proteinExistence type="predicted"/>
<dbReference type="PANTHER" id="PTHR46759">
    <property type="entry name" value="LEUCINE-RICH REPEAT-CONTAINING PROTEIN 72"/>
    <property type="match status" value="1"/>
</dbReference>
<dbReference type="InterPro" id="IPR042655">
    <property type="entry name" value="LRC72"/>
</dbReference>
<keyword evidence="3" id="KW-1185">Reference proteome</keyword>
<feature type="region of interest" description="Disordered" evidence="1">
    <location>
        <begin position="1"/>
        <end position="26"/>
    </location>
</feature>
<dbReference type="InParanoid" id="D2VKP4"/>
<dbReference type="PANTHER" id="PTHR46759:SF1">
    <property type="entry name" value="LEUCINE-RICH REPEAT-CONTAINING PROTEIN 72"/>
    <property type="match status" value="1"/>
</dbReference>
<protein>
    <submittedName>
        <fullName evidence="2">Uncharacterized protein</fullName>
    </submittedName>
</protein>
<dbReference type="Gene3D" id="3.80.10.10">
    <property type="entry name" value="Ribonuclease Inhibitor"/>
    <property type="match status" value="1"/>
</dbReference>
<dbReference type="OrthoDB" id="10251250at2759"/>
<reference evidence="2 3" key="1">
    <citation type="journal article" date="2010" name="Cell">
        <title>The genome of Naegleria gruberi illuminates early eukaryotic versatility.</title>
        <authorList>
            <person name="Fritz-Laylin L.K."/>
            <person name="Prochnik S.E."/>
            <person name="Ginger M.L."/>
            <person name="Dacks J.B."/>
            <person name="Carpenter M.L."/>
            <person name="Field M.C."/>
            <person name="Kuo A."/>
            <person name="Paredez A."/>
            <person name="Chapman J."/>
            <person name="Pham J."/>
            <person name="Shu S."/>
            <person name="Neupane R."/>
            <person name="Cipriano M."/>
            <person name="Mancuso J."/>
            <person name="Tu H."/>
            <person name="Salamov A."/>
            <person name="Lindquist E."/>
            <person name="Shapiro H."/>
            <person name="Lucas S."/>
            <person name="Grigoriev I.V."/>
            <person name="Cande W.Z."/>
            <person name="Fulton C."/>
            <person name="Rokhsar D.S."/>
            <person name="Dawson S.C."/>
        </authorList>
    </citation>
    <scope>NUCLEOTIDE SEQUENCE [LARGE SCALE GENOMIC DNA]</scope>
    <source>
        <strain evidence="2 3">NEG-M</strain>
    </source>
</reference>
<dbReference type="VEuPathDB" id="AmoebaDB:NAEGRDRAFT_58509"/>
<dbReference type="SUPFAM" id="SSF52058">
    <property type="entry name" value="L domain-like"/>
    <property type="match status" value="1"/>
</dbReference>
<organism evidence="3">
    <name type="scientific">Naegleria gruberi</name>
    <name type="common">Amoeba</name>
    <dbReference type="NCBI Taxonomy" id="5762"/>
    <lineage>
        <taxon>Eukaryota</taxon>
        <taxon>Discoba</taxon>
        <taxon>Heterolobosea</taxon>
        <taxon>Tetramitia</taxon>
        <taxon>Eutetramitia</taxon>
        <taxon>Vahlkampfiidae</taxon>
        <taxon>Naegleria</taxon>
    </lineage>
</organism>
<dbReference type="EMBL" id="GG738878">
    <property type="protein sequence ID" value="EFC42726.1"/>
    <property type="molecule type" value="Genomic_DNA"/>
</dbReference>
<sequence>MPPKPTTPKKSKKQIEDEKKRLEEKKKNVEEAVEKIYQRILEEWLQEVGVPPIAKEIVDENTPVLVDPMGEIGRMDFRHVKELHLGKRGMTEIHINFSRLIMLEELWLNGNKLKKNRIESLDVNNFCNFKFLETLLLHENNLKSLDEVMECIKGMRYLKQLTLFGNPLCDTLPKNEYRARVVLDIPVLQVFDRVEITTIEREELALTYQQNRNTLSREIAFGKTVPSHVLEHKTMRLSTIKPPSFMGATAELACKHANNIKKERAVMNVKKEDEERARMEKTLLESKVKQYLEHEEKEKSSIDTIFESLSHVYRDFEGLLLTGNERGLIINLIKNNHPSFKAGKMTNIKASEMNALLDSLGITKFTEKWFKLIEEKPNSLTEDEKKKLALFRKIVAQNEVSFQDLFYLICEMKSEEEFINSHDLQKQLIDKRADFEKRKKERIEKEQEDLRKTPVQANEKRPKSGAATKNKGQRKPTDNTDEEDKEIQQIEQLSKNVATLELQAASRAIKWQTKSQLHESFRPKELKIVQKRSDFYKSHYL</sequence>
<dbReference type="AlphaFoldDB" id="D2VKP4"/>
<dbReference type="STRING" id="5762.D2VKP4"/>